<dbReference type="AlphaFoldDB" id="A0A2Z4AJV6"/>
<dbReference type="InterPro" id="IPR013342">
    <property type="entry name" value="Mandelate_racemase_C"/>
</dbReference>
<accession>A0A2Z4AJV6</accession>
<dbReference type="Pfam" id="PF13378">
    <property type="entry name" value="MR_MLE_C"/>
    <property type="match status" value="1"/>
</dbReference>
<name>A0A2Z4AJV6_9BACT</name>
<keyword evidence="1" id="KW-0456">Lyase</keyword>
<dbReference type="EC" id="5.5.1.27" evidence="3"/>
<dbReference type="CDD" id="cd03316">
    <property type="entry name" value="MR_like"/>
    <property type="match status" value="1"/>
</dbReference>
<dbReference type="PANTHER" id="PTHR48080:SF2">
    <property type="entry name" value="D-GALACTONATE DEHYDRATASE"/>
    <property type="match status" value="1"/>
</dbReference>
<dbReference type="GO" id="GO:0016853">
    <property type="term" value="F:isomerase activity"/>
    <property type="evidence" value="ECO:0007669"/>
    <property type="project" value="UniProtKB-KW"/>
</dbReference>
<evidence type="ECO:0000256" key="1">
    <source>
        <dbReference type="ARBA" id="ARBA00023239"/>
    </source>
</evidence>
<dbReference type="KEGG" id="mtar:DF168_01671"/>
<dbReference type="GO" id="GO:0016829">
    <property type="term" value="F:lyase activity"/>
    <property type="evidence" value="ECO:0007669"/>
    <property type="project" value="UniProtKB-KW"/>
</dbReference>
<dbReference type="SUPFAM" id="SSF54826">
    <property type="entry name" value="Enolase N-terminal domain-like"/>
    <property type="match status" value="1"/>
</dbReference>
<dbReference type="InterPro" id="IPR036849">
    <property type="entry name" value="Enolase-like_C_sf"/>
</dbReference>
<protein>
    <submittedName>
        <fullName evidence="3">D-galactarolactone cycloisomerase</fullName>
        <ecNumber evidence="3">5.5.1.27</ecNumber>
    </submittedName>
</protein>
<dbReference type="InterPro" id="IPR029017">
    <property type="entry name" value="Enolase-like_N"/>
</dbReference>
<dbReference type="InterPro" id="IPR013341">
    <property type="entry name" value="Mandelate_racemase_N_dom"/>
</dbReference>
<keyword evidence="3" id="KW-0413">Isomerase</keyword>
<gene>
    <name evidence="3" type="primary">gci_13</name>
    <name evidence="3" type="ORF">DF168_01671</name>
</gene>
<evidence type="ECO:0000313" key="3">
    <source>
        <dbReference type="EMBL" id="AWT60457.1"/>
    </source>
</evidence>
<reference evidence="3 4" key="1">
    <citation type="submission" date="2018-06" db="EMBL/GenBank/DDBJ databases">
        <title>Draft Genome Sequence of a Novel Marine Bacterium Related to the Verrucomicrobia.</title>
        <authorList>
            <person name="Vosseberg J."/>
            <person name="Martijn J."/>
            <person name="Ettema T.J.G."/>
        </authorList>
    </citation>
    <scope>NUCLEOTIDE SEQUENCE [LARGE SCALE GENOMIC DNA]</scope>
    <source>
        <strain evidence="3">TARA_B100001123</strain>
    </source>
</reference>
<dbReference type="PANTHER" id="PTHR48080">
    <property type="entry name" value="D-GALACTONATE DEHYDRATASE-RELATED"/>
    <property type="match status" value="1"/>
</dbReference>
<dbReference type="EMBL" id="CP029803">
    <property type="protein sequence ID" value="AWT60457.1"/>
    <property type="molecule type" value="Genomic_DNA"/>
</dbReference>
<feature type="domain" description="Mandelate racemase/muconate lactonizing enzyme C-terminal" evidence="2">
    <location>
        <begin position="142"/>
        <end position="260"/>
    </location>
</feature>
<dbReference type="InterPro" id="IPR034593">
    <property type="entry name" value="DgoD-like"/>
</dbReference>
<dbReference type="Proteomes" id="UP000247465">
    <property type="component" value="Chromosome"/>
</dbReference>
<dbReference type="InterPro" id="IPR029065">
    <property type="entry name" value="Enolase_C-like"/>
</dbReference>
<evidence type="ECO:0000313" key="4">
    <source>
        <dbReference type="Proteomes" id="UP000247465"/>
    </source>
</evidence>
<organism evidence="3 4">
    <name type="scientific">Candidatus Moanibacter tarae</name>
    <dbReference type="NCBI Taxonomy" id="2200854"/>
    <lineage>
        <taxon>Bacteria</taxon>
        <taxon>Pseudomonadati</taxon>
        <taxon>Verrucomicrobiota</taxon>
        <taxon>Opitutia</taxon>
        <taxon>Puniceicoccales</taxon>
        <taxon>Puniceicoccales incertae sedis</taxon>
        <taxon>Candidatus Moanibacter</taxon>
    </lineage>
</organism>
<dbReference type="Gene3D" id="3.20.20.120">
    <property type="entry name" value="Enolase-like C-terminal domain"/>
    <property type="match status" value="1"/>
</dbReference>
<dbReference type="SUPFAM" id="SSF51604">
    <property type="entry name" value="Enolase C-terminal domain-like"/>
    <property type="match status" value="1"/>
</dbReference>
<sequence>MTSIDDRIENARDSVHITGLKAMELKNAAGQSLVRVETDVGLYGIGEAGAAGPATRANLQWLERVLIGADPLNIDKLYHQMMGLQHTYQAHVPTISGVDIALWDLAGKILNLPTSKLLTGRFRENVELYYGGPGLPNDRSKVDEWVKEFRAHPHGYRTLKIGFEQLLDKNRLSRTFRGAEPNQTLKESDLKLVRDGFTTIRNALGWDIDIIVHCHNEWDIPTAINISQAMEEVRPLWIEDPIQVWHSDGYKQLRAASRVPICTGEKIEGFRDFFPFIVEGAIDVLHPDLCWCGGISGGRKIAELADHFGLPVALHNCGSLVHNMANIHFGAMVRNFSMSETRIYSQPSISEMGGLDGFDLLEGKIAVPNGPGLGIELVPEVLRAEVREDEPFWD</sequence>
<dbReference type="Pfam" id="PF02746">
    <property type="entry name" value="MR_MLE_N"/>
    <property type="match status" value="1"/>
</dbReference>
<dbReference type="SMART" id="SM00922">
    <property type="entry name" value="MR_MLE"/>
    <property type="match status" value="1"/>
</dbReference>
<dbReference type="Gene3D" id="3.30.390.10">
    <property type="entry name" value="Enolase-like, N-terminal domain"/>
    <property type="match status" value="1"/>
</dbReference>
<evidence type="ECO:0000259" key="2">
    <source>
        <dbReference type="SMART" id="SM00922"/>
    </source>
</evidence>
<proteinExistence type="predicted"/>